<keyword evidence="1" id="KW-0472">Membrane</keyword>
<feature type="transmembrane region" description="Helical" evidence="1">
    <location>
        <begin position="9"/>
        <end position="26"/>
    </location>
</feature>
<evidence type="ECO:0000313" key="2">
    <source>
        <dbReference type="EMBL" id="VYT47455.1"/>
    </source>
</evidence>
<reference evidence="2" key="1">
    <citation type="submission" date="2019-11" db="EMBL/GenBank/DDBJ databases">
        <authorList>
            <person name="Feng L."/>
        </authorList>
    </citation>
    <scope>NUCLEOTIDE SEQUENCE</scope>
    <source>
        <strain evidence="2">CinnocuumLFYP12</strain>
    </source>
</reference>
<dbReference type="RefSeq" id="WP_156346925.1">
    <property type="nucleotide sequence ID" value="NZ_CACRTE010000037.1"/>
</dbReference>
<dbReference type="EMBL" id="CACRTE010000037">
    <property type="protein sequence ID" value="VYT47455.1"/>
    <property type="molecule type" value="Genomic_DNA"/>
</dbReference>
<name>A0A6N2WZU9_CLOIN</name>
<feature type="transmembrane region" description="Helical" evidence="1">
    <location>
        <begin position="164"/>
        <end position="183"/>
    </location>
</feature>
<feature type="transmembrane region" description="Helical" evidence="1">
    <location>
        <begin position="53"/>
        <end position="75"/>
    </location>
</feature>
<gene>
    <name evidence="2" type="ORF">CILFYP12_03702</name>
</gene>
<proteinExistence type="predicted"/>
<keyword evidence="1" id="KW-0812">Transmembrane</keyword>
<dbReference type="AlphaFoldDB" id="A0A6N2WZU9"/>
<feature type="transmembrane region" description="Helical" evidence="1">
    <location>
        <begin position="139"/>
        <end position="157"/>
    </location>
</feature>
<feature type="transmembrane region" description="Helical" evidence="1">
    <location>
        <begin position="208"/>
        <end position="231"/>
    </location>
</feature>
<evidence type="ECO:0000256" key="1">
    <source>
        <dbReference type="SAM" id="Phobius"/>
    </source>
</evidence>
<feature type="transmembrane region" description="Helical" evidence="1">
    <location>
        <begin position="96"/>
        <end position="119"/>
    </location>
</feature>
<protein>
    <submittedName>
        <fullName evidence="2">Uncharacterized protein</fullName>
    </submittedName>
</protein>
<accession>A0A6N2WZU9</accession>
<sequence length="243" mass="28749">MKMRMNKQTLQIFSMIAAIMIFRWYMKYRFIESPLPLEAFISVFSTQSLFTNITHLLSFYTLFYLLLLNTTIPTMEIQLLSRLNRKLYMREYLKHIALWAFLFSLWLNILTILLALIQLTDFKTLWDTGCFIGCIFNTLHWTLCYIVLGCIYVSLLLNTSKRWLSMSLTVVMAIAIIFVARFYKFTFLFTEMDVYGAIYDVHSTGLSLMFYGINLAKLLLLVFLLYSLNYISFKKKDILKEII</sequence>
<keyword evidence="1" id="KW-1133">Transmembrane helix</keyword>
<organism evidence="2">
    <name type="scientific">Clostridium innocuum</name>
    <dbReference type="NCBI Taxonomy" id="1522"/>
    <lineage>
        <taxon>Bacteria</taxon>
        <taxon>Bacillati</taxon>
        <taxon>Bacillota</taxon>
        <taxon>Clostridia</taxon>
        <taxon>Eubacteriales</taxon>
        <taxon>Clostridiaceae</taxon>
        <taxon>Clostridium</taxon>
    </lineage>
</organism>